<sequence>MANPAVARGGEHCIQLPASIADPAGDGSQQKSRNFAGRKWEKRLNRFVRFVAFGEWAGNAFGALAFAWATAVLLGGFSSSLNREDFWFVTIMIFIEAFRLFSRNNKLDSQSLFGTTRALGWTTSSIRMIGRPQVGNELVLTMGFCINLVVLTSQSVYDWMEIRASGSETMYKFYVVVLILMTKLLLRGAPKLMMNRSRWRRQLVLWGVLTAYLLNGALDSIIEYPMVRLQGGDLASFLATSLGDILNPVPAVLLLNFRPRRIANLTDSYCGRKMLSWAKVIAAVWLVCEAVSTSLYTDDFLYRQPKIRVILDVADCFTWVVLSLGTLQTPTKSLLGRCVDVILHIFFLWGVLDFYTTDKSLIALLAVLLIDNLQIPAAVAQVILSSLRLRGLLAHRDYQQPPPKYSSSNLVPSITVLLRASTMPGVLYIMACVLGVFSFFPRRWLARHLEFSGRWGAEAVDQYYQRAYTARMEIGVFAAGNTISFASYAVESLSSSSRETQLVGLRVLDRLLQRSSSREELISRIVSSSKALSTLVGMLGRADVQDRYVRLFAARVTAELSGNLMRFLFC</sequence>
<organism evidence="2 3">
    <name type="scientific">Panicum miliaceum</name>
    <name type="common">Proso millet</name>
    <name type="synonym">Broomcorn millet</name>
    <dbReference type="NCBI Taxonomy" id="4540"/>
    <lineage>
        <taxon>Eukaryota</taxon>
        <taxon>Viridiplantae</taxon>
        <taxon>Streptophyta</taxon>
        <taxon>Embryophyta</taxon>
        <taxon>Tracheophyta</taxon>
        <taxon>Spermatophyta</taxon>
        <taxon>Magnoliopsida</taxon>
        <taxon>Liliopsida</taxon>
        <taxon>Poales</taxon>
        <taxon>Poaceae</taxon>
        <taxon>PACMAD clade</taxon>
        <taxon>Panicoideae</taxon>
        <taxon>Panicodae</taxon>
        <taxon>Paniceae</taxon>
        <taxon>Panicinae</taxon>
        <taxon>Panicum</taxon>
        <taxon>Panicum sect. Panicum</taxon>
    </lineage>
</organism>
<comment type="caution">
    <text evidence="2">The sequence shown here is derived from an EMBL/GenBank/DDBJ whole genome shotgun (WGS) entry which is preliminary data.</text>
</comment>
<dbReference type="PANTHER" id="PTHR33115:SF43">
    <property type="entry name" value="BLE2 PROTEIN"/>
    <property type="match status" value="1"/>
</dbReference>
<feature type="transmembrane region" description="Helical" evidence="1">
    <location>
        <begin position="169"/>
        <end position="190"/>
    </location>
</feature>
<gene>
    <name evidence="2" type="ORF">C2845_PM07G15930</name>
</gene>
<evidence type="ECO:0008006" key="4">
    <source>
        <dbReference type="Google" id="ProtNLM"/>
    </source>
</evidence>
<keyword evidence="1" id="KW-0812">Transmembrane</keyword>
<feature type="transmembrane region" description="Helical" evidence="1">
    <location>
        <begin position="276"/>
        <end position="297"/>
    </location>
</feature>
<feature type="transmembrane region" description="Helical" evidence="1">
    <location>
        <begin position="86"/>
        <end position="102"/>
    </location>
</feature>
<keyword evidence="1" id="KW-1133">Transmembrane helix</keyword>
<dbReference type="STRING" id="4540.A0A3L6SI65"/>
<feature type="transmembrane region" description="Helical" evidence="1">
    <location>
        <begin position="334"/>
        <end position="355"/>
    </location>
</feature>
<protein>
    <recommendedName>
        <fullName evidence="4">DUF4220 domain-containing protein</fullName>
    </recommendedName>
</protein>
<proteinExistence type="predicted"/>
<evidence type="ECO:0000256" key="1">
    <source>
        <dbReference type="SAM" id="Phobius"/>
    </source>
</evidence>
<dbReference type="OrthoDB" id="695069at2759"/>
<dbReference type="EMBL" id="PQIB02000004">
    <property type="protein sequence ID" value="RLN22291.1"/>
    <property type="molecule type" value="Genomic_DNA"/>
</dbReference>
<name>A0A3L6SI65_PANMI</name>
<reference evidence="3" key="1">
    <citation type="journal article" date="2019" name="Nat. Commun.">
        <title>The genome of broomcorn millet.</title>
        <authorList>
            <person name="Zou C."/>
            <person name="Miki D."/>
            <person name="Li D."/>
            <person name="Tang Q."/>
            <person name="Xiao L."/>
            <person name="Rajput S."/>
            <person name="Deng P."/>
            <person name="Jia W."/>
            <person name="Huang R."/>
            <person name="Zhang M."/>
            <person name="Sun Y."/>
            <person name="Hu J."/>
            <person name="Fu X."/>
            <person name="Schnable P.S."/>
            <person name="Li F."/>
            <person name="Zhang H."/>
            <person name="Feng B."/>
            <person name="Zhu X."/>
            <person name="Liu R."/>
            <person name="Schnable J.C."/>
            <person name="Zhu J.-K."/>
            <person name="Zhang H."/>
        </authorList>
    </citation>
    <scope>NUCLEOTIDE SEQUENCE [LARGE SCALE GENOMIC DNA]</scope>
</reference>
<evidence type="ECO:0000313" key="3">
    <source>
        <dbReference type="Proteomes" id="UP000275267"/>
    </source>
</evidence>
<feature type="transmembrane region" description="Helical" evidence="1">
    <location>
        <begin position="361"/>
        <end position="384"/>
    </location>
</feature>
<dbReference type="Proteomes" id="UP000275267">
    <property type="component" value="Unassembled WGS sequence"/>
</dbReference>
<dbReference type="AlphaFoldDB" id="A0A3L6SI65"/>
<accession>A0A3L6SI65</accession>
<feature type="transmembrane region" description="Helical" evidence="1">
    <location>
        <begin position="234"/>
        <end position="255"/>
    </location>
</feature>
<feature type="transmembrane region" description="Helical" evidence="1">
    <location>
        <begin position="202"/>
        <end position="222"/>
    </location>
</feature>
<keyword evidence="1" id="KW-0472">Membrane</keyword>
<dbReference type="PANTHER" id="PTHR33115">
    <property type="entry name" value="ARM REPEAT SUPERFAMILY PROTEIN"/>
    <property type="match status" value="1"/>
</dbReference>
<evidence type="ECO:0000313" key="2">
    <source>
        <dbReference type="EMBL" id="RLN22291.1"/>
    </source>
</evidence>
<keyword evidence="3" id="KW-1185">Reference proteome</keyword>
<feature type="transmembrane region" description="Helical" evidence="1">
    <location>
        <begin position="138"/>
        <end position="157"/>
    </location>
</feature>
<feature type="transmembrane region" description="Helical" evidence="1">
    <location>
        <begin position="47"/>
        <end position="74"/>
    </location>
</feature>